<sequence>MNFPTLKVPPIREPRRCVLCAGLRQAEYLVNHKIFRATEEAEVIFSCIHKTRYKFSVIRH</sequence>
<dbReference type="Proteomes" id="UP000010471">
    <property type="component" value="Chromosome"/>
</dbReference>
<accession>K9WAN7</accession>
<gene>
    <name evidence="1" type="ORF">Mic7113_0936</name>
</gene>
<reference evidence="1 2" key="1">
    <citation type="submission" date="2012-06" db="EMBL/GenBank/DDBJ databases">
        <title>Finished chromosome of genome of Microcoleus sp. PCC 7113.</title>
        <authorList>
            <consortium name="US DOE Joint Genome Institute"/>
            <person name="Gugger M."/>
            <person name="Coursin T."/>
            <person name="Rippka R."/>
            <person name="Tandeau De Marsac N."/>
            <person name="Huntemann M."/>
            <person name="Wei C.-L."/>
            <person name="Han J."/>
            <person name="Detter J.C."/>
            <person name="Han C."/>
            <person name="Tapia R."/>
            <person name="Chen A."/>
            <person name="Kyrpides N."/>
            <person name="Mavromatis K."/>
            <person name="Markowitz V."/>
            <person name="Szeto E."/>
            <person name="Ivanova N."/>
            <person name="Pagani I."/>
            <person name="Pati A."/>
            <person name="Goodwin L."/>
            <person name="Nordberg H.P."/>
            <person name="Cantor M.N."/>
            <person name="Hua S.X."/>
            <person name="Woyke T."/>
            <person name="Kerfeld C.A."/>
        </authorList>
    </citation>
    <scope>NUCLEOTIDE SEQUENCE [LARGE SCALE GENOMIC DNA]</scope>
    <source>
        <strain evidence="1 2">PCC 7113</strain>
    </source>
</reference>
<organism evidence="1 2">
    <name type="scientific">Allocoleopsis franciscana PCC 7113</name>
    <dbReference type="NCBI Taxonomy" id="1173027"/>
    <lineage>
        <taxon>Bacteria</taxon>
        <taxon>Bacillati</taxon>
        <taxon>Cyanobacteriota</taxon>
        <taxon>Cyanophyceae</taxon>
        <taxon>Coleofasciculales</taxon>
        <taxon>Coleofasciculaceae</taxon>
        <taxon>Allocoleopsis</taxon>
        <taxon>Allocoleopsis franciscana</taxon>
    </lineage>
</organism>
<dbReference type="KEGG" id="mic:Mic7113_0936"/>
<evidence type="ECO:0000313" key="1">
    <source>
        <dbReference type="EMBL" id="AFZ16834.1"/>
    </source>
</evidence>
<dbReference type="RefSeq" id="WP_015180994.1">
    <property type="nucleotide sequence ID" value="NC_019738.1"/>
</dbReference>
<evidence type="ECO:0000313" key="2">
    <source>
        <dbReference type="Proteomes" id="UP000010471"/>
    </source>
</evidence>
<name>K9WAN7_9CYAN</name>
<protein>
    <submittedName>
        <fullName evidence="1">Uncharacterized protein</fullName>
    </submittedName>
</protein>
<dbReference type="HOGENOM" id="CLU_2936482_0_0_3"/>
<keyword evidence="2" id="KW-1185">Reference proteome</keyword>
<dbReference type="AlphaFoldDB" id="K9WAN7"/>
<proteinExistence type="predicted"/>
<dbReference type="EMBL" id="CP003630">
    <property type="protein sequence ID" value="AFZ16834.1"/>
    <property type="molecule type" value="Genomic_DNA"/>
</dbReference>